<dbReference type="EMBL" id="OZ034815">
    <property type="protein sequence ID" value="CAL1368765.1"/>
    <property type="molecule type" value="Genomic_DNA"/>
</dbReference>
<evidence type="ECO:0000256" key="1">
    <source>
        <dbReference type="SAM" id="MobiDB-lite"/>
    </source>
</evidence>
<organism evidence="2 3">
    <name type="scientific">Linum trigynum</name>
    <dbReference type="NCBI Taxonomy" id="586398"/>
    <lineage>
        <taxon>Eukaryota</taxon>
        <taxon>Viridiplantae</taxon>
        <taxon>Streptophyta</taxon>
        <taxon>Embryophyta</taxon>
        <taxon>Tracheophyta</taxon>
        <taxon>Spermatophyta</taxon>
        <taxon>Magnoliopsida</taxon>
        <taxon>eudicotyledons</taxon>
        <taxon>Gunneridae</taxon>
        <taxon>Pentapetalae</taxon>
        <taxon>rosids</taxon>
        <taxon>fabids</taxon>
        <taxon>Malpighiales</taxon>
        <taxon>Linaceae</taxon>
        <taxon>Linum</taxon>
    </lineage>
</organism>
<sequence length="71" mass="7688">MEEAAEMAGERSRAPNEAVSEGAPHVSEEAQGGEDEAQETAQSEGVTLTKEHLINIIEEKAQALEALRKER</sequence>
<protein>
    <submittedName>
        <fullName evidence="2">Uncharacterized protein</fullName>
    </submittedName>
</protein>
<feature type="region of interest" description="Disordered" evidence="1">
    <location>
        <begin position="1"/>
        <end position="48"/>
    </location>
</feature>
<name>A0AAV2D9H7_9ROSI</name>
<dbReference type="AlphaFoldDB" id="A0AAV2D9H7"/>
<reference evidence="2 3" key="1">
    <citation type="submission" date="2024-04" db="EMBL/GenBank/DDBJ databases">
        <authorList>
            <person name="Fracassetti M."/>
        </authorList>
    </citation>
    <scope>NUCLEOTIDE SEQUENCE [LARGE SCALE GENOMIC DNA]</scope>
</reference>
<dbReference type="Proteomes" id="UP001497516">
    <property type="component" value="Chromosome 2"/>
</dbReference>
<evidence type="ECO:0000313" key="2">
    <source>
        <dbReference type="EMBL" id="CAL1368765.1"/>
    </source>
</evidence>
<evidence type="ECO:0000313" key="3">
    <source>
        <dbReference type="Proteomes" id="UP001497516"/>
    </source>
</evidence>
<gene>
    <name evidence="2" type="ORF">LTRI10_LOCUS11728</name>
</gene>
<accession>A0AAV2D9H7</accession>
<proteinExistence type="predicted"/>
<keyword evidence="3" id="KW-1185">Reference proteome</keyword>